<name>A0A6M5YYB2_9BACT</name>
<feature type="chain" id="PRO_5026864234" evidence="1">
    <location>
        <begin position="23"/>
        <end position="319"/>
    </location>
</feature>
<dbReference type="KEGG" id="ftj:FTUN_5482"/>
<protein>
    <submittedName>
        <fullName evidence="2">Uncharacterized protein</fullName>
    </submittedName>
</protein>
<keyword evidence="3" id="KW-1185">Reference proteome</keyword>
<feature type="signal peptide" evidence="1">
    <location>
        <begin position="1"/>
        <end position="22"/>
    </location>
</feature>
<dbReference type="RefSeq" id="WP_227254438.1">
    <property type="nucleotide sequence ID" value="NZ_CP053452.2"/>
</dbReference>
<accession>A0A6M5YYB2</accession>
<reference evidence="3" key="1">
    <citation type="submission" date="2020-05" db="EMBL/GenBank/DDBJ databases">
        <title>Frigoriglobus tundricola gen. nov., sp. nov., a psychrotolerant cellulolytic planctomycete of the family Gemmataceae with two divergent copies of 16S rRNA gene.</title>
        <authorList>
            <person name="Kulichevskaya I.S."/>
            <person name="Ivanova A.A."/>
            <person name="Naumoff D.G."/>
            <person name="Beletsky A.V."/>
            <person name="Rijpstra W.I.C."/>
            <person name="Sinninghe Damste J.S."/>
            <person name="Mardanov A.V."/>
            <person name="Ravin N.V."/>
            <person name="Dedysh S.N."/>
        </authorList>
    </citation>
    <scope>NUCLEOTIDE SEQUENCE [LARGE SCALE GENOMIC DNA]</scope>
    <source>
        <strain evidence="3">PL17</strain>
    </source>
</reference>
<keyword evidence="1" id="KW-0732">Signal</keyword>
<evidence type="ECO:0000256" key="1">
    <source>
        <dbReference type="SAM" id="SignalP"/>
    </source>
</evidence>
<sequence length="319" mass="34648">MKRYWQTILIALGFACAGSAAAFPRQPRTEPAPPARGDSAIRAKAGASDIVITTTARVAGAIHSLTWDGVEFVDSFDHGRQIQSASNFDCGKEFVPEVFNPTEAGSMADDRGATSTSRLLELSAKGNQLVTLNRMAFWLKPGEKSEGNPARNTVALSDHYLAKRVTIGYKNLPHAIEYRATFLVPGGEKHTYAQFEAVTGYMPSSFDAFYRFDTKAGALEPLSDGPGEQADPVVLATADGRHAMGVYSPDQPSKGFEAAGYGRFRFKTDEVVKWNCVFRTKNATGVPGGEYQFRCFLVVGTVKDCASTLVELHKEFAKP</sequence>
<dbReference type="Proteomes" id="UP000503447">
    <property type="component" value="Chromosome"/>
</dbReference>
<evidence type="ECO:0000313" key="3">
    <source>
        <dbReference type="Proteomes" id="UP000503447"/>
    </source>
</evidence>
<proteinExistence type="predicted"/>
<organism evidence="2 3">
    <name type="scientific">Frigoriglobus tundricola</name>
    <dbReference type="NCBI Taxonomy" id="2774151"/>
    <lineage>
        <taxon>Bacteria</taxon>
        <taxon>Pseudomonadati</taxon>
        <taxon>Planctomycetota</taxon>
        <taxon>Planctomycetia</taxon>
        <taxon>Gemmatales</taxon>
        <taxon>Gemmataceae</taxon>
        <taxon>Frigoriglobus</taxon>
    </lineage>
</organism>
<gene>
    <name evidence="2" type="ORF">FTUN_5482</name>
</gene>
<evidence type="ECO:0000313" key="2">
    <source>
        <dbReference type="EMBL" id="QJW97902.1"/>
    </source>
</evidence>
<dbReference type="AlphaFoldDB" id="A0A6M5YYB2"/>
<dbReference type="PROSITE" id="PS51257">
    <property type="entry name" value="PROKAR_LIPOPROTEIN"/>
    <property type="match status" value="1"/>
</dbReference>
<dbReference type="EMBL" id="CP053452">
    <property type="protein sequence ID" value="QJW97902.1"/>
    <property type="molecule type" value="Genomic_DNA"/>
</dbReference>